<evidence type="ECO:0000313" key="12">
    <source>
        <dbReference type="Proteomes" id="UP000193719"/>
    </source>
</evidence>
<dbReference type="FunFam" id="1.10.600.10:FF:000006">
    <property type="entry name" value="Farnesyl pyrophosphate synthase"/>
    <property type="match status" value="1"/>
</dbReference>
<dbReference type="PROSITE" id="PS00444">
    <property type="entry name" value="POLYPRENYL_SYNTHASE_2"/>
    <property type="match status" value="1"/>
</dbReference>
<proteinExistence type="inferred from homology"/>
<evidence type="ECO:0000256" key="2">
    <source>
        <dbReference type="ARBA" id="ARBA00004932"/>
    </source>
</evidence>
<dbReference type="Proteomes" id="UP000193719">
    <property type="component" value="Unassembled WGS sequence"/>
</dbReference>
<evidence type="ECO:0000256" key="1">
    <source>
        <dbReference type="ARBA" id="ARBA00001946"/>
    </source>
</evidence>
<evidence type="ECO:0000256" key="7">
    <source>
        <dbReference type="ARBA" id="ARBA00022723"/>
    </source>
</evidence>
<gene>
    <name evidence="11" type="ORF">BCR36DRAFT_586559</name>
</gene>
<keyword evidence="12" id="KW-1185">Reference proteome</keyword>
<dbReference type="SUPFAM" id="SSF48576">
    <property type="entry name" value="Terpenoid synthases"/>
    <property type="match status" value="1"/>
</dbReference>
<comment type="caution">
    <text evidence="11">The sequence shown here is derived from an EMBL/GenBank/DDBJ whole genome shotgun (WGS) entry which is preliminary data.</text>
</comment>
<keyword evidence="9" id="KW-0443">Lipid metabolism</keyword>
<dbReference type="SFLD" id="SFLDS00005">
    <property type="entry name" value="Isoprenoid_Synthase_Type_I"/>
    <property type="match status" value="1"/>
</dbReference>
<keyword evidence="8" id="KW-0460">Magnesium</keyword>
<comment type="pathway">
    <text evidence="2">Isoprenoid biosynthesis; geranyl diphosphate biosynthesis; geranyl diphosphate from dimethylallyl diphosphate and isopentenyl diphosphate: step 1/1.</text>
</comment>
<dbReference type="InterPro" id="IPR039702">
    <property type="entry name" value="FPS1-like"/>
</dbReference>
<dbReference type="InterPro" id="IPR033749">
    <property type="entry name" value="Polyprenyl_synt_CS"/>
</dbReference>
<evidence type="ECO:0000256" key="3">
    <source>
        <dbReference type="ARBA" id="ARBA00005035"/>
    </source>
</evidence>
<dbReference type="GO" id="GO:0046872">
    <property type="term" value="F:metal ion binding"/>
    <property type="evidence" value="ECO:0007669"/>
    <property type="project" value="UniProtKB-KW"/>
</dbReference>
<evidence type="ECO:0000256" key="6">
    <source>
        <dbReference type="ARBA" id="ARBA00022679"/>
    </source>
</evidence>
<evidence type="ECO:0000256" key="5">
    <source>
        <dbReference type="ARBA" id="ARBA00022516"/>
    </source>
</evidence>
<name>A0A1Y1V012_9FUNG</name>
<protein>
    <submittedName>
        <fullName evidence="11">Terpenoid synthase</fullName>
    </submittedName>
</protein>
<dbReference type="CDD" id="cd00685">
    <property type="entry name" value="Trans_IPPS_HT"/>
    <property type="match status" value="1"/>
</dbReference>
<dbReference type="PANTHER" id="PTHR11525:SF0">
    <property type="entry name" value="FARNESYL PYROPHOSPHATE SYNTHASE"/>
    <property type="match status" value="1"/>
</dbReference>
<dbReference type="InterPro" id="IPR000092">
    <property type="entry name" value="Polyprenyl_synt"/>
</dbReference>
<evidence type="ECO:0000256" key="8">
    <source>
        <dbReference type="ARBA" id="ARBA00022842"/>
    </source>
</evidence>
<comment type="cofactor">
    <cofactor evidence="1">
        <name>Mg(2+)</name>
        <dbReference type="ChEBI" id="CHEBI:18420"/>
    </cofactor>
</comment>
<comment type="similarity">
    <text evidence="4 10">Belongs to the FPP/GGPP synthase family.</text>
</comment>
<dbReference type="SFLD" id="SFLDG01017">
    <property type="entry name" value="Polyprenyl_Transferase_Like"/>
    <property type="match status" value="1"/>
</dbReference>
<evidence type="ECO:0000256" key="9">
    <source>
        <dbReference type="ARBA" id="ARBA00023098"/>
    </source>
</evidence>
<keyword evidence="5" id="KW-0444">Lipid biosynthesis</keyword>
<dbReference type="InterPro" id="IPR008949">
    <property type="entry name" value="Isoprenoid_synthase_dom_sf"/>
</dbReference>
<dbReference type="AlphaFoldDB" id="A0A1Y1V012"/>
<dbReference type="Gene3D" id="1.10.600.10">
    <property type="entry name" value="Farnesyl Diphosphate Synthase"/>
    <property type="match status" value="1"/>
</dbReference>
<dbReference type="GO" id="GO:0045337">
    <property type="term" value="P:farnesyl diphosphate biosynthetic process"/>
    <property type="evidence" value="ECO:0007669"/>
    <property type="project" value="TreeGrafter"/>
</dbReference>
<dbReference type="PANTHER" id="PTHR11525">
    <property type="entry name" value="FARNESYL-PYROPHOSPHATE SYNTHETASE"/>
    <property type="match status" value="1"/>
</dbReference>
<keyword evidence="7" id="KW-0479">Metal-binding</keyword>
<evidence type="ECO:0000256" key="10">
    <source>
        <dbReference type="RuleBase" id="RU004466"/>
    </source>
</evidence>
<accession>A0A1Y1V012</accession>
<dbReference type="GO" id="GO:0005737">
    <property type="term" value="C:cytoplasm"/>
    <property type="evidence" value="ECO:0007669"/>
    <property type="project" value="TreeGrafter"/>
</dbReference>
<dbReference type="GO" id="GO:0004337">
    <property type="term" value="F:(2E,6E)-farnesyl diphosphate synthase activity"/>
    <property type="evidence" value="ECO:0007669"/>
    <property type="project" value="TreeGrafter"/>
</dbReference>
<reference evidence="11 12" key="2">
    <citation type="submission" date="2016-08" db="EMBL/GenBank/DDBJ databases">
        <title>Pervasive Adenine N6-methylation of Active Genes in Fungi.</title>
        <authorList>
            <consortium name="DOE Joint Genome Institute"/>
            <person name="Mondo S.J."/>
            <person name="Dannebaum R.O."/>
            <person name="Kuo R.C."/>
            <person name="Labutti K."/>
            <person name="Haridas S."/>
            <person name="Kuo A."/>
            <person name="Salamov A."/>
            <person name="Ahrendt S.R."/>
            <person name="Lipzen A."/>
            <person name="Sullivan W."/>
            <person name="Andreopoulos W.B."/>
            <person name="Clum A."/>
            <person name="Lindquist E."/>
            <person name="Daum C."/>
            <person name="Ramamoorthy G.K."/>
            <person name="Gryganskyi A."/>
            <person name="Culley D."/>
            <person name="Magnuson J.K."/>
            <person name="James T.Y."/>
            <person name="O'Malley M.A."/>
            <person name="Stajich J.E."/>
            <person name="Spatafora J.W."/>
            <person name="Visel A."/>
            <person name="Grigoriev I.V."/>
        </authorList>
    </citation>
    <scope>NUCLEOTIDE SEQUENCE [LARGE SCALE GENOMIC DNA]</scope>
    <source>
        <strain evidence="12">finn</strain>
    </source>
</reference>
<evidence type="ECO:0000313" key="11">
    <source>
        <dbReference type="EMBL" id="ORX43623.1"/>
    </source>
</evidence>
<dbReference type="EMBL" id="MCFH01000051">
    <property type="protein sequence ID" value="ORX43623.1"/>
    <property type="molecule type" value="Genomic_DNA"/>
</dbReference>
<sequence>MEAKFEDYWEELRNEIISELPSYGNMPQEGIDWIERCINYTVPGGKMNRGKSVLVSLQCILKRELTEDEIKKANILGWAIEWLQALFLVSDDIMDASITRRGQPCWYKNEDVGLIAINDTLILESCIYKLLKKYFRSEKYYIDIVELFHEISYTTELGQLIDLITAPENKVNLDKFSMDKYIWIVRYKTAFYSFYLPVALAMIMAGIDNEQSLKVAKDILIPLGEYFQVQDDYLDCYGDPKFIGKIGTDIQDNKCSWLVNQALKICTPEQREILNENYGQNDPVKIQKVKDLYKELKIEELYKQYEEESYQRISDMISKVDPNVVSPDVFTKFMNRIYKRTK</sequence>
<comment type="pathway">
    <text evidence="3">Isoprenoid biosynthesis; farnesyl diphosphate biosynthesis; farnesyl diphosphate from geranyl diphosphate and isopentenyl diphosphate: step 1/1.</text>
</comment>
<dbReference type="PROSITE" id="PS00723">
    <property type="entry name" value="POLYPRENYL_SYNTHASE_1"/>
    <property type="match status" value="1"/>
</dbReference>
<evidence type="ECO:0000256" key="4">
    <source>
        <dbReference type="ARBA" id="ARBA00006706"/>
    </source>
</evidence>
<dbReference type="OrthoDB" id="10257492at2759"/>
<keyword evidence="6 10" id="KW-0808">Transferase</keyword>
<organism evidence="11 12">
    <name type="scientific">Piromyces finnis</name>
    <dbReference type="NCBI Taxonomy" id="1754191"/>
    <lineage>
        <taxon>Eukaryota</taxon>
        <taxon>Fungi</taxon>
        <taxon>Fungi incertae sedis</taxon>
        <taxon>Chytridiomycota</taxon>
        <taxon>Chytridiomycota incertae sedis</taxon>
        <taxon>Neocallimastigomycetes</taxon>
        <taxon>Neocallimastigales</taxon>
        <taxon>Neocallimastigaceae</taxon>
        <taxon>Piromyces</taxon>
    </lineage>
</organism>
<dbReference type="GO" id="GO:0004161">
    <property type="term" value="F:dimethylallyltranstransferase activity"/>
    <property type="evidence" value="ECO:0007669"/>
    <property type="project" value="TreeGrafter"/>
</dbReference>
<reference evidence="11 12" key="1">
    <citation type="submission" date="2016-08" db="EMBL/GenBank/DDBJ databases">
        <title>Genomes of anaerobic fungi encode conserved fungal cellulosomes for biomass hydrolysis.</title>
        <authorList>
            <consortium name="DOE Joint Genome Institute"/>
            <person name="Haitjema C.H."/>
            <person name="Gilmore S.P."/>
            <person name="Henske J.K."/>
            <person name="Solomon K.V."/>
            <person name="De Groot R."/>
            <person name="Kuo A."/>
            <person name="Mondo S.J."/>
            <person name="Salamov A.A."/>
            <person name="Labutti K."/>
            <person name="Zhao Z."/>
            <person name="Chiniquy J."/>
            <person name="Barry K."/>
            <person name="Brewer H.M."/>
            <person name="Purvine S.O."/>
            <person name="Wright A.T."/>
            <person name="Boxma B."/>
            <person name="Van Alen T."/>
            <person name="Hackstein J.H."/>
            <person name="Baker S.E."/>
            <person name="Grigoriev I.V."/>
            <person name="O'Malley M.A."/>
        </authorList>
    </citation>
    <scope>NUCLEOTIDE SEQUENCE [LARGE SCALE GENOMIC DNA]</scope>
    <source>
        <strain evidence="12">finn</strain>
    </source>
</reference>
<dbReference type="STRING" id="1754191.A0A1Y1V012"/>
<dbReference type="Pfam" id="PF00348">
    <property type="entry name" value="polyprenyl_synt"/>
    <property type="match status" value="1"/>
</dbReference>